<accession>A0A255I4Z9</accession>
<dbReference type="EMBL" id="NOKA02000003">
    <property type="protein sequence ID" value="RDY32644.1"/>
    <property type="molecule type" value="Genomic_DNA"/>
</dbReference>
<dbReference type="OrthoDB" id="2004844at2"/>
<sequence>MKRKLQVNHSKTLKLINVLEKELEKCDIENYENEVIKMENYIRTKGSVSIGPLIQYVNGSVNEKGKIEAKISILRQSKNFINTVEPPYKLKSVLRVVNCLYVRFIGEESKIKFAYDKINLTAFEEDIPLKGNSYTIFVDQQDDQIIADIFMERADNDETN</sequence>
<evidence type="ECO:0000313" key="3">
    <source>
        <dbReference type="Proteomes" id="UP000216411"/>
    </source>
</evidence>
<dbReference type="Proteomes" id="UP000247523">
    <property type="component" value="Unassembled WGS sequence"/>
</dbReference>
<gene>
    <name evidence="1" type="ORF">C8E03_102473</name>
    <name evidence="2" type="ORF">CG710_004245</name>
</gene>
<evidence type="ECO:0000313" key="4">
    <source>
        <dbReference type="Proteomes" id="UP000247523"/>
    </source>
</evidence>
<keyword evidence="3" id="KW-1185">Reference proteome</keyword>
<dbReference type="EMBL" id="QICS01000002">
    <property type="protein sequence ID" value="PXV93698.1"/>
    <property type="molecule type" value="Genomic_DNA"/>
</dbReference>
<proteinExistence type="predicted"/>
<evidence type="ECO:0000313" key="2">
    <source>
        <dbReference type="EMBL" id="RDY32644.1"/>
    </source>
</evidence>
<reference evidence="1 4" key="2">
    <citation type="submission" date="2018-05" db="EMBL/GenBank/DDBJ databases">
        <title>Genomic Encyclopedia of Type Strains, Phase IV (KMG-IV): sequencing the most valuable type-strain genomes for metagenomic binning, comparative biology and taxonomic classification.</title>
        <authorList>
            <person name="Goeker M."/>
        </authorList>
    </citation>
    <scope>NUCLEOTIDE SEQUENCE [LARGE SCALE GENOMIC DNA]</scope>
    <source>
        <strain evidence="1 4">DSM 28816</strain>
    </source>
</reference>
<comment type="caution">
    <text evidence="1">The sequence shown here is derived from an EMBL/GenBank/DDBJ whole genome shotgun (WGS) entry which is preliminary data.</text>
</comment>
<dbReference type="AlphaFoldDB" id="A0A255I4Z9"/>
<dbReference type="RefSeq" id="WP_094379352.1">
    <property type="nucleotide sequence ID" value="NZ_NOKA02000003.1"/>
</dbReference>
<organism evidence="1 4">
    <name type="scientific">Lachnotalea glycerini</name>
    <dbReference type="NCBI Taxonomy" id="1763509"/>
    <lineage>
        <taxon>Bacteria</taxon>
        <taxon>Bacillati</taxon>
        <taxon>Bacillota</taxon>
        <taxon>Clostridia</taxon>
        <taxon>Lachnospirales</taxon>
        <taxon>Lachnospiraceae</taxon>
        <taxon>Lachnotalea</taxon>
    </lineage>
</organism>
<evidence type="ECO:0000313" key="1">
    <source>
        <dbReference type="EMBL" id="PXV93698.1"/>
    </source>
</evidence>
<protein>
    <submittedName>
        <fullName evidence="1">Uncharacterized protein</fullName>
    </submittedName>
</protein>
<name>A0A255I4Z9_9FIRM</name>
<reference evidence="2 3" key="1">
    <citation type="journal article" date="2017" name="Genome Announc.">
        <title>Draft Genome Sequence of a Sporulating and Motile Strain of Lachnotalea glycerini Isolated from Water in Quebec City, Canada.</title>
        <authorList>
            <person name="Maheux A.F."/>
            <person name="Boudreau D.K."/>
            <person name="Berube E."/>
            <person name="Boissinot M."/>
            <person name="Raymond F."/>
            <person name="Brodeur S."/>
            <person name="Corbeil J."/>
            <person name="Isabel S."/>
            <person name="Omar R.F."/>
            <person name="Bergeron M.G."/>
        </authorList>
    </citation>
    <scope>NUCLEOTIDE SEQUENCE [LARGE SCALE GENOMIC DNA]</scope>
    <source>
        <strain evidence="2 3">CCRI-19302</strain>
    </source>
</reference>
<dbReference type="Proteomes" id="UP000216411">
    <property type="component" value="Unassembled WGS sequence"/>
</dbReference>
<reference evidence="2" key="3">
    <citation type="submission" date="2018-07" db="EMBL/GenBank/DDBJ databases">
        <authorList>
            <person name="Quirk P.G."/>
            <person name="Krulwich T.A."/>
        </authorList>
    </citation>
    <scope>NUCLEOTIDE SEQUENCE</scope>
    <source>
        <strain evidence="2">CCRI-19302</strain>
    </source>
</reference>